<evidence type="ECO:0000256" key="2">
    <source>
        <dbReference type="SAM" id="SignalP"/>
    </source>
</evidence>
<evidence type="ECO:0000313" key="3">
    <source>
        <dbReference type="EMBL" id="KAK7696383.1"/>
    </source>
</evidence>
<dbReference type="PANTHER" id="PTHR39142:SF1">
    <property type="entry name" value="AEL197CP"/>
    <property type="match status" value="1"/>
</dbReference>
<dbReference type="Pfam" id="PF12929">
    <property type="entry name" value="Mid1"/>
    <property type="match status" value="1"/>
</dbReference>
<protein>
    <submittedName>
        <fullName evidence="3">Uncharacterized protein</fullName>
    </submittedName>
</protein>
<feature type="compositionally biased region" description="Polar residues" evidence="1">
    <location>
        <begin position="371"/>
        <end position="380"/>
    </location>
</feature>
<evidence type="ECO:0000313" key="4">
    <source>
        <dbReference type="Proteomes" id="UP001385951"/>
    </source>
</evidence>
<organism evidence="3 4">
    <name type="scientific">Cerrena zonata</name>
    <dbReference type="NCBI Taxonomy" id="2478898"/>
    <lineage>
        <taxon>Eukaryota</taxon>
        <taxon>Fungi</taxon>
        <taxon>Dikarya</taxon>
        <taxon>Basidiomycota</taxon>
        <taxon>Agaricomycotina</taxon>
        <taxon>Agaricomycetes</taxon>
        <taxon>Polyporales</taxon>
        <taxon>Cerrenaceae</taxon>
        <taxon>Cerrena</taxon>
    </lineage>
</organism>
<dbReference type="GO" id="GO:0098703">
    <property type="term" value="P:calcium ion import across plasma membrane"/>
    <property type="evidence" value="ECO:0007669"/>
    <property type="project" value="InterPro"/>
</dbReference>
<dbReference type="PANTHER" id="PTHR39142">
    <property type="entry name" value="MID1P"/>
    <property type="match status" value="1"/>
</dbReference>
<gene>
    <name evidence="3" type="ORF">QCA50_001037</name>
</gene>
<feature type="region of interest" description="Disordered" evidence="1">
    <location>
        <begin position="369"/>
        <end position="398"/>
    </location>
</feature>
<dbReference type="Proteomes" id="UP001385951">
    <property type="component" value="Unassembled WGS sequence"/>
</dbReference>
<keyword evidence="4" id="KW-1185">Reference proteome</keyword>
<reference evidence="3 4" key="1">
    <citation type="submission" date="2022-09" db="EMBL/GenBank/DDBJ databases">
        <authorList>
            <person name="Palmer J.M."/>
        </authorList>
    </citation>
    <scope>NUCLEOTIDE SEQUENCE [LARGE SCALE GENOMIC DNA]</scope>
    <source>
        <strain evidence="3 4">DSM 7382</strain>
    </source>
</reference>
<dbReference type="GO" id="GO:0005262">
    <property type="term" value="F:calcium channel activity"/>
    <property type="evidence" value="ECO:0007669"/>
    <property type="project" value="InterPro"/>
</dbReference>
<dbReference type="Gene3D" id="1.10.2000.10">
    <property type="entry name" value="Frizzled cysteine-rich domain"/>
    <property type="match status" value="1"/>
</dbReference>
<sequence>MLPLTLIYLLSQILGGNAQQTSFQLPLNKLANFTGNTLPNPPVLSIPSPQIGNLTVTVALCAPGPQTPRFILSNDSSITQPGISDLGNGNVFELLLTDGFGNWTGPVPDGGFMSVLNAGRMPFEVAVSDDGPMHEQMENEYPFLGDTTSNQALLFSPAFSRPDPIHPTYPNYTLPPANLSFPTGPSSPANWTLIILPTSSSSLNSFPRTACALSGVRARDVLHVGATQSEGLWLKDENGWRWQWIIDGLTPATNYTVFAMQDSKKVSSPINFVTKSAAFACPIVHSLPFCPSISYAVPIQGPSTGTIHDSSTLPDSVTQPLIEVLTNFTVSLTTFPCGRDQYSPLVGCADCQQAYRRWLCTVFFPRCSEASPDSGNSAQKPVSALQAMEPSATPRSPSLPPFSSAYNALLPCLETCTAVDRACPISMGFKCPVPRFTASSSYGVGYVDTGEEDEEGGGSTGAAQDRWGNVWCNLG</sequence>
<dbReference type="InterPro" id="IPR024338">
    <property type="entry name" value="MID1/Yam8"/>
</dbReference>
<name>A0AAW0GSI1_9APHY</name>
<keyword evidence="2" id="KW-0732">Signal</keyword>
<comment type="caution">
    <text evidence="3">The sequence shown here is derived from an EMBL/GenBank/DDBJ whole genome shotgun (WGS) entry which is preliminary data.</text>
</comment>
<feature type="chain" id="PRO_5043418330" evidence="2">
    <location>
        <begin position="19"/>
        <end position="475"/>
    </location>
</feature>
<dbReference type="AlphaFoldDB" id="A0AAW0GSI1"/>
<evidence type="ECO:0000256" key="1">
    <source>
        <dbReference type="SAM" id="MobiDB-lite"/>
    </source>
</evidence>
<feature type="signal peptide" evidence="2">
    <location>
        <begin position="1"/>
        <end position="18"/>
    </location>
</feature>
<dbReference type="EMBL" id="JASBNA010000001">
    <property type="protein sequence ID" value="KAK7696383.1"/>
    <property type="molecule type" value="Genomic_DNA"/>
</dbReference>
<dbReference type="InterPro" id="IPR036790">
    <property type="entry name" value="Frizzled_dom_sf"/>
</dbReference>
<accession>A0AAW0GSI1</accession>
<proteinExistence type="predicted"/>